<dbReference type="OrthoDB" id="1732682at2759"/>
<dbReference type="InterPro" id="IPR004839">
    <property type="entry name" value="Aminotransferase_I/II_large"/>
</dbReference>
<dbReference type="EMBL" id="CAJVQA010016289">
    <property type="protein sequence ID" value="CAG8742127.1"/>
    <property type="molecule type" value="Genomic_DNA"/>
</dbReference>
<name>A0A9N9IPX7_9GLOM</name>
<dbReference type="AlphaFoldDB" id="A0A9N9IPX7"/>
<dbReference type="GO" id="GO:0008483">
    <property type="term" value="F:transaminase activity"/>
    <property type="evidence" value="ECO:0007669"/>
    <property type="project" value="UniProtKB-KW"/>
</dbReference>
<feature type="domain" description="Aminotransferase class I/classII large" evidence="7">
    <location>
        <begin position="102"/>
        <end position="459"/>
    </location>
</feature>
<evidence type="ECO:0000313" key="9">
    <source>
        <dbReference type="Proteomes" id="UP000789759"/>
    </source>
</evidence>
<evidence type="ECO:0000256" key="2">
    <source>
        <dbReference type="ARBA" id="ARBA00011738"/>
    </source>
</evidence>
<evidence type="ECO:0000256" key="4">
    <source>
        <dbReference type="ARBA" id="ARBA00022679"/>
    </source>
</evidence>
<sequence length="474" mass="53727">MLFDFKLVETTHSKILTFETINPHIKKVEYAVRGELAIRAEEIKEEIAKNGPGKFGFETVVNCNIGNPQQLFQRSITFFRQVACLTEYPDLLLPENRNNVNTLFPLDAIERAQLLLKQIGSVGAYSHSQGIPYIRRNVAKFIEERDGYPSNPDNIFLTQGASVGVQSVLQLIIAHSNVGIMIPIPQYPLYSATLSLFDAKPVPYYLDEDENWSLDITQLTSSLATARDKGLDVRALVIINPGNPTGQCLTEQNMREIIDFCHQQHLVLLADEVYQTNIYQPAERPFHSFKKGMIGECGRRGGYYECTGIDKQVIDQLYKIASIGLCPNVSGQIMVDLMVRPPKRGDKSHPLYQKEINRIYESLRRRSLKLSSVFNSMEGVSCKDAQGSMYLFPRINLPPKAIKVAREVGKQPDEFYCLAMLNATGVCVVPGSGFHQEDGTWHFRSTFLPPEELFDGFCQRLEKFHKEFLAKYRD</sequence>
<keyword evidence="3" id="KW-0032">Aminotransferase</keyword>
<evidence type="ECO:0000259" key="7">
    <source>
        <dbReference type="Pfam" id="PF00155"/>
    </source>
</evidence>
<comment type="similarity">
    <text evidence="6">Belongs to the class-I pyridoxal-phosphate-dependent aminotransferase family. Alanine aminotransferase subfamily.</text>
</comment>
<evidence type="ECO:0000256" key="5">
    <source>
        <dbReference type="ARBA" id="ARBA00022898"/>
    </source>
</evidence>
<keyword evidence="5" id="KW-0663">Pyridoxal phosphate</keyword>
<dbReference type="FunFam" id="3.40.640.10:FF:000236">
    <property type="entry name" value="Alanine aminotransferase 2"/>
    <property type="match status" value="1"/>
</dbReference>
<dbReference type="Proteomes" id="UP000789759">
    <property type="component" value="Unassembled WGS sequence"/>
</dbReference>
<reference evidence="8" key="1">
    <citation type="submission" date="2021-06" db="EMBL/GenBank/DDBJ databases">
        <authorList>
            <person name="Kallberg Y."/>
            <person name="Tangrot J."/>
            <person name="Rosling A."/>
        </authorList>
    </citation>
    <scope>NUCLEOTIDE SEQUENCE</scope>
    <source>
        <strain evidence="8">FL966</strain>
    </source>
</reference>
<dbReference type="InterPro" id="IPR015422">
    <property type="entry name" value="PyrdxlP-dep_Trfase_small"/>
</dbReference>
<dbReference type="SUPFAM" id="SSF53383">
    <property type="entry name" value="PLP-dependent transferases"/>
    <property type="match status" value="1"/>
</dbReference>
<dbReference type="InterPro" id="IPR015424">
    <property type="entry name" value="PyrdxlP-dep_Trfase"/>
</dbReference>
<evidence type="ECO:0000256" key="6">
    <source>
        <dbReference type="ARBA" id="ARBA00025785"/>
    </source>
</evidence>
<comment type="caution">
    <text evidence="8">The sequence shown here is derived from an EMBL/GenBank/DDBJ whole genome shotgun (WGS) entry which is preliminary data.</text>
</comment>
<proteinExistence type="inferred from homology"/>
<gene>
    <name evidence="8" type="ORF">CPELLU_LOCUS14154</name>
</gene>
<accession>A0A9N9IPX7</accession>
<dbReference type="PANTHER" id="PTHR11751">
    <property type="entry name" value="ALANINE AMINOTRANSFERASE"/>
    <property type="match status" value="1"/>
</dbReference>
<dbReference type="Gene3D" id="3.40.640.10">
    <property type="entry name" value="Type I PLP-dependent aspartate aminotransferase-like (Major domain)"/>
    <property type="match status" value="1"/>
</dbReference>
<keyword evidence="9" id="KW-1185">Reference proteome</keyword>
<comment type="cofactor">
    <cofactor evidence="1">
        <name>pyridoxal 5'-phosphate</name>
        <dbReference type="ChEBI" id="CHEBI:597326"/>
    </cofactor>
</comment>
<comment type="subunit">
    <text evidence="2">Homodimer.</text>
</comment>
<evidence type="ECO:0000256" key="3">
    <source>
        <dbReference type="ARBA" id="ARBA00022576"/>
    </source>
</evidence>
<dbReference type="InterPro" id="IPR015421">
    <property type="entry name" value="PyrdxlP-dep_Trfase_major"/>
</dbReference>
<dbReference type="Gene3D" id="3.90.1150.10">
    <property type="entry name" value="Aspartate Aminotransferase, domain 1"/>
    <property type="match status" value="2"/>
</dbReference>
<evidence type="ECO:0000313" key="8">
    <source>
        <dbReference type="EMBL" id="CAG8742127.1"/>
    </source>
</evidence>
<dbReference type="CDD" id="cd00609">
    <property type="entry name" value="AAT_like"/>
    <property type="match status" value="1"/>
</dbReference>
<dbReference type="PANTHER" id="PTHR11751:SF29">
    <property type="entry name" value="ALANINE TRANSAMINASE"/>
    <property type="match status" value="1"/>
</dbReference>
<organism evidence="8 9">
    <name type="scientific">Cetraspora pellucida</name>
    <dbReference type="NCBI Taxonomy" id="1433469"/>
    <lineage>
        <taxon>Eukaryota</taxon>
        <taxon>Fungi</taxon>
        <taxon>Fungi incertae sedis</taxon>
        <taxon>Mucoromycota</taxon>
        <taxon>Glomeromycotina</taxon>
        <taxon>Glomeromycetes</taxon>
        <taxon>Diversisporales</taxon>
        <taxon>Gigasporaceae</taxon>
        <taxon>Cetraspora</taxon>
    </lineage>
</organism>
<dbReference type="InterPro" id="IPR045088">
    <property type="entry name" value="ALAT1/2-like"/>
</dbReference>
<dbReference type="Pfam" id="PF00155">
    <property type="entry name" value="Aminotran_1_2"/>
    <property type="match status" value="1"/>
</dbReference>
<dbReference type="GO" id="GO:0030170">
    <property type="term" value="F:pyridoxal phosphate binding"/>
    <property type="evidence" value="ECO:0007669"/>
    <property type="project" value="InterPro"/>
</dbReference>
<protein>
    <submittedName>
        <fullName evidence="8">15929_t:CDS:1</fullName>
    </submittedName>
</protein>
<keyword evidence="4" id="KW-0808">Transferase</keyword>
<dbReference type="FunFam" id="3.90.1150.10:FF:000010">
    <property type="entry name" value="Alanine aminotransferase 2"/>
    <property type="match status" value="1"/>
</dbReference>
<evidence type="ECO:0000256" key="1">
    <source>
        <dbReference type="ARBA" id="ARBA00001933"/>
    </source>
</evidence>